<dbReference type="Proteomes" id="UP000001685">
    <property type="component" value="Chromosome"/>
</dbReference>
<feature type="transmembrane region" description="Helical" evidence="2">
    <location>
        <begin position="64"/>
        <end position="87"/>
    </location>
</feature>
<evidence type="ECO:0000313" key="3">
    <source>
        <dbReference type="EMBL" id="BAG20537.1"/>
    </source>
</evidence>
<accession>B1VPF8</accession>
<evidence type="ECO:0000313" key="4">
    <source>
        <dbReference type="Proteomes" id="UP000001685"/>
    </source>
</evidence>
<proteinExistence type="predicted"/>
<protein>
    <submittedName>
        <fullName evidence="3">Uncharacterized protein</fullName>
    </submittedName>
</protein>
<keyword evidence="2" id="KW-0812">Transmembrane</keyword>
<keyword evidence="2" id="KW-1133">Transmembrane helix</keyword>
<dbReference type="KEGG" id="sgr:SGR_3708"/>
<dbReference type="HOGENOM" id="CLU_2439493_0_0_11"/>
<dbReference type="AlphaFoldDB" id="B1VPF8"/>
<feature type="transmembrane region" description="Helical" evidence="2">
    <location>
        <begin position="29"/>
        <end position="52"/>
    </location>
</feature>
<reference evidence="4" key="1">
    <citation type="journal article" date="2008" name="J. Bacteriol.">
        <title>Genome sequence of the streptomycin-producing microorganism Streptomyces griseus IFO 13350.</title>
        <authorList>
            <person name="Ohnishi Y."/>
            <person name="Ishikawa J."/>
            <person name="Hara H."/>
            <person name="Suzuki H."/>
            <person name="Ikenoya M."/>
            <person name="Ikeda H."/>
            <person name="Yamashita A."/>
            <person name="Hattori M."/>
            <person name="Horinouchi S."/>
        </authorList>
    </citation>
    <scope>NUCLEOTIDE SEQUENCE [LARGE SCALE GENOMIC DNA]</scope>
    <source>
        <strain evidence="4">JCM 4626 / NBRC 13350</strain>
    </source>
</reference>
<evidence type="ECO:0000256" key="1">
    <source>
        <dbReference type="SAM" id="MobiDB-lite"/>
    </source>
</evidence>
<organism evidence="3 4">
    <name type="scientific">Streptomyces griseus subsp. griseus (strain JCM 4626 / CBS 651.72 / NBRC 13350 / KCC S-0626 / ISP 5235)</name>
    <dbReference type="NCBI Taxonomy" id="455632"/>
    <lineage>
        <taxon>Bacteria</taxon>
        <taxon>Bacillati</taxon>
        <taxon>Actinomycetota</taxon>
        <taxon>Actinomycetes</taxon>
        <taxon>Kitasatosporales</taxon>
        <taxon>Streptomycetaceae</taxon>
        <taxon>Streptomyces</taxon>
    </lineage>
</organism>
<dbReference type="EMBL" id="AP009493">
    <property type="protein sequence ID" value="BAG20537.1"/>
    <property type="molecule type" value="Genomic_DNA"/>
</dbReference>
<dbReference type="eggNOG" id="ENOG5032N2Z">
    <property type="taxonomic scope" value="Bacteria"/>
</dbReference>
<feature type="region of interest" description="Disordered" evidence="1">
    <location>
        <begin position="1"/>
        <end position="22"/>
    </location>
</feature>
<keyword evidence="2" id="KW-0472">Membrane</keyword>
<dbReference type="PATRIC" id="fig|455632.4.peg.3776"/>
<gene>
    <name evidence="3" type="ordered locus">SGR_3708</name>
</gene>
<sequence>MPGPRPHRAACEDAPTRGPSAARSAGRDAVAALGFVFIVLPCLAVVSFTCFAACRAQQHRAFELLAYGCLSVGLVCGLTPIAVLLWASTL</sequence>
<evidence type="ECO:0000256" key="2">
    <source>
        <dbReference type="SAM" id="Phobius"/>
    </source>
</evidence>
<name>B1VPF8_STRGG</name>